<dbReference type="GO" id="GO:0005524">
    <property type="term" value="F:ATP binding"/>
    <property type="evidence" value="ECO:0007669"/>
    <property type="project" value="UniProtKB-KW"/>
</dbReference>
<dbReference type="Pfam" id="PF13173">
    <property type="entry name" value="AAA_14"/>
    <property type="match status" value="1"/>
</dbReference>
<organism evidence="3 4">
    <name type="scientific">candidate division WS5 bacterium</name>
    <dbReference type="NCBI Taxonomy" id="2093353"/>
    <lineage>
        <taxon>Bacteria</taxon>
        <taxon>candidate division WS5</taxon>
    </lineage>
</organism>
<evidence type="ECO:0000259" key="1">
    <source>
        <dbReference type="Pfam" id="PF13173"/>
    </source>
</evidence>
<dbReference type="AlphaFoldDB" id="A0A419D9W1"/>
<accession>A0A419D9W1</accession>
<dbReference type="Proteomes" id="UP000285655">
    <property type="component" value="Unassembled WGS sequence"/>
</dbReference>
<dbReference type="InterPro" id="IPR041682">
    <property type="entry name" value="AAA_14"/>
</dbReference>
<evidence type="ECO:0000313" key="4">
    <source>
        <dbReference type="Proteomes" id="UP000285655"/>
    </source>
</evidence>
<evidence type="ECO:0000259" key="2">
    <source>
        <dbReference type="Pfam" id="PF13635"/>
    </source>
</evidence>
<gene>
    <name evidence="3" type="ORF">C4544_07450</name>
</gene>
<dbReference type="PANTHER" id="PTHR43566:SF2">
    <property type="entry name" value="DUF4143 DOMAIN-CONTAINING PROTEIN"/>
    <property type="match status" value="1"/>
</dbReference>
<dbReference type="SUPFAM" id="SSF52540">
    <property type="entry name" value="P-loop containing nucleoside triphosphate hydrolases"/>
    <property type="match status" value="1"/>
</dbReference>
<keyword evidence="3" id="KW-0067">ATP-binding</keyword>
<comment type="caution">
    <text evidence="3">The sequence shown here is derived from an EMBL/GenBank/DDBJ whole genome shotgun (WGS) entry which is preliminary data.</text>
</comment>
<name>A0A419D9W1_9BACT</name>
<keyword evidence="3" id="KW-0547">Nucleotide-binding</keyword>
<dbReference type="Pfam" id="PF13635">
    <property type="entry name" value="DUF4143"/>
    <property type="match status" value="1"/>
</dbReference>
<evidence type="ECO:0000313" key="3">
    <source>
        <dbReference type="EMBL" id="RJO59911.1"/>
    </source>
</evidence>
<feature type="domain" description="DUF4143" evidence="2">
    <location>
        <begin position="181"/>
        <end position="340"/>
    </location>
</feature>
<sequence length="393" mass="44544">MHNIRMWIKRDAENLIRDLSKQFPAVFVTGARQAGKTSILNHLFPDYSYVTLDDPAQAAEAVNAPQDFIDSLTCPVIIDEAQYAPDIFRHIKLAVDKAKQKGQFFITGSQSFPLMHNLSESLAGRCGIVNLQPLSAHELDREKRITSIEDYISTGGFPALYADKDINRQHWYPSYVSTYLERDVRNIMHVGSLRDFNRFLRSVAIRTAQTLSFADLSRDVGVAPNTIKAWISVLVASHMIHLLEPYHRSLGKRLVKSPKLYFLDTGLAANLMGLYSWQDILNSPMAGALWETYAFNQIHRHLLSQGINNPPLYYWRTKDGREVDFIIEKGGQFIAIEAKLTGAPTLDSAKGFFYFKDYYGEDAVLKEYVLCRVKKDHAIGKGVKAINGVYLDF</sequence>
<feature type="domain" description="AAA" evidence="1">
    <location>
        <begin position="23"/>
        <end position="139"/>
    </location>
</feature>
<dbReference type="InterPro" id="IPR027417">
    <property type="entry name" value="P-loop_NTPase"/>
</dbReference>
<reference evidence="3 4" key="1">
    <citation type="journal article" date="2017" name="ISME J.">
        <title>Energy and carbon metabolisms in a deep terrestrial subsurface fluid microbial community.</title>
        <authorList>
            <person name="Momper L."/>
            <person name="Jungbluth S.P."/>
            <person name="Lee M.D."/>
            <person name="Amend J.P."/>
        </authorList>
    </citation>
    <scope>NUCLEOTIDE SEQUENCE [LARGE SCALE GENOMIC DNA]</scope>
    <source>
        <strain evidence="3">SURF_29</strain>
    </source>
</reference>
<protein>
    <submittedName>
        <fullName evidence="3">ATP-binding protein</fullName>
    </submittedName>
</protein>
<dbReference type="InterPro" id="IPR025420">
    <property type="entry name" value="DUF4143"/>
</dbReference>
<dbReference type="EMBL" id="QZJW01000058">
    <property type="protein sequence ID" value="RJO59911.1"/>
    <property type="molecule type" value="Genomic_DNA"/>
</dbReference>
<proteinExistence type="predicted"/>
<dbReference type="PANTHER" id="PTHR43566">
    <property type="entry name" value="CONSERVED PROTEIN"/>
    <property type="match status" value="1"/>
</dbReference>